<evidence type="ECO:0000259" key="1">
    <source>
        <dbReference type="Pfam" id="PF12904"/>
    </source>
</evidence>
<proteinExistence type="predicted"/>
<organism evidence="5">
    <name type="scientific">Ignisphaera aggregans</name>
    <dbReference type="NCBI Taxonomy" id="334771"/>
    <lineage>
        <taxon>Archaea</taxon>
        <taxon>Thermoproteota</taxon>
        <taxon>Thermoprotei</taxon>
        <taxon>Desulfurococcales</taxon>
        <taxon>Desulfurococcaceae</taxon>
        <taxon>Ignisphaera</taxon>
    </lineage>
</organism>
<dbReference type="Pfam" id="PF16586">
    <property type="entry name" value="DUF5060"/>
    <property type="match status" value="1"/>
</dbReference>
<dbReference type="AlphaFoldDB" id="A0A7C4JJW5"/>
<comment type="caution">
    <text evidence="5">The sequence shown here is derived from an EMBL/GenBank/DDBJ whole genome shotgun (WGS) entry which is preliminary data.</text>
</comment>
<dbReference type="Pfam" id="PF13204">
    <property type="entry name" value="Apiosidase"/>
    <property type="match status" value="1"/>
</dbReference>
<dbReference type="Pfam" id="PF12904">
    <property type="entry name" value="Collagen_bind_2"/>
    <property type="match status" value="1"/>
</dbReference>
<dbReference type="InterPro" id="IPR025277">
    <property type="entry name" value="Apiosidase-like_cat_dom"/>
</dbReference>
<evidence type="ECO:0000259" key="3">
    <source>
        <dbReference type="Pfam" id="PF16586"/>
    </source>
</evidence>
<sequence>MGNQVTHKWGVFELELKSSQLYNDPLRDVSVWCKFVSPSGREYTVEGFWNGENTWLARFMPDELGVWRYRCGCSNKEDVGLNSVEGSFECIAYEGDNQLYIHGPLRLSPNRRYLVYSDGTPFFWLADTAWNLLLRGEVEEIKEYLEFRRTQGYNVIQFVIINWGAAPTDNFGDRAYYGCDKVDVLNVSFFKRIDEKFALLNKYGFVAAPVLFWVSLEENLRGRYLNPGAILREEEAILLGRYILARYGAHIAVWILNGDGIYTELKANRWRRIGRGIFLNPPTGRKILATMHPRGGTWPLPDFRCEEWYDIVGYQSSHHNERERLRWICQGPPATDWRLDPPRPFINMEPNYEDWIDHVLKVRITRYMVRRAAYWSLLTSPPAGITYGTGGIIVWAQRRIVLESEGVTQQFLTWRESLKLQGGYDMAVLRKIFESIPWWDLVPAQELLVEQPGLDDEEAFIAIAKTSDSKYMVIYNPKEQEVKLNLKNVKTPCKFSWIDPTTGKVSKEETIISETVTLRPPPSRDRISDGSYKDWVIMCICSLN</sequence>
<dbReference type="PANTHER" id="PTHR37836">
    <property type="entry name" value="LMO1036 PROTEIN"/>
    <property type="match status" value="1"/>
</dbReference>
<dbReference type="EMBL" id="DTBD01000054">
    <property type="protein sequence ID" value="HGQ64797.1"/>
    <property type="molecule type" value="Genomic_DNA"/>
</dbReference>
<name>A0A7C4JJW5_9CREN</name>
<dbReference type="Gene3D" id="3.20.20.80">
    <property type="entry name" value="Glycosidases"/>
    <property type="match status" value="1"/>
</dbReference>
<gene>
    <name evidence="5" type="ORF">ENU08_06090</name>
    <name evidence="4" type="ORF">ENU41_03635</name>
</gene>
<feature type="domain" description="Putative collagen-binding" evidence="1">
    <location>
        <begin position="442"/>
        <end position="538"/>
    </location>
</feature>
<dbReference type="InterPro" id="IPR032260">
    <property type="entry name" value="DUF5060"/>
</dbReference>
<reference evidence="5" key="1">
    <citation type="journal article" date="2020" name="mSystems">
        <title>Genome- and Community-Level Interaction Insights into Carbon Utilization and Element Cycling Functions of Hydrothermarchaeota in Hydrothermal Sediment.</title>
        <authorList>
            <person name="Zhou Z."/>
            <person name="Liu Y."/>
            <person name="Xu W."/>
            <person name="Pan J."/>
            <person name="Luo Z.H."/>
            <person name="Li M."/>
        </authorList>
    </citation>
    <scope>NUCLEOTIDE SEQUENCE [LARGE SCALE GENOMIC DNA]</scope>
    <source>
        <strain evidence="5">SpSt-637</strain>
        <strain evidence="4">SpSt-667</strain>
    </source>
</reference>
<feature type="domain" description="Apiosidase-like catalytic" evidence="2">
    <location>
        <begin position="108"/>
        <end position="440"/>
    </location>
</feature>
<accession>A0A7C4JJW5</accession>
<dbReference type="Gene3D" id="2.60.40.10">
    <property type="entry name" value="Immunoglobulins"/>
    <property type="match status" value="1"/>
</dbReference>
<evidence type="ECO:0000313" key="5">
    <source>
        <dbReference type="EMBL" id="HGQ64797.1"/>
    </source>
</evidence>
<feature type="domain" description="DUF5060" evidence="3">
    <location>
        <begin position="7"/>
        <end position="71"/>
    </location>
</feature>
<dbReference type="InterPro" id="IPR013783">
    <property type="entry name" value="Ig-like_fold"/>
</dbReference>
<protein>
    <submittedName>
        <fullName evidence="5">DUF4038 domain-containing protein</fullName>
    </submittedName>
</protein>
<dbReference type="InterPro" id="IPR024749">
    <property type="entry name" value="Collagen-bd_put"/>
</dbReference>
<evidence type="ECO:0000259" key="2">
    <source>
        <dbReference type="Pfam" id="PF13204"/>
    </source>
</evidence>
<evidence type="ECO:0000313" key="4">
    <source>
        <dbReference type="EMBL" id="HGQ35754.1"/>
    </source>
</evidence>
<dbReference type="EMBL" id="DTCK01000020">
    <property type="protein sequence ID" value="HGQ35754.1"/>
    <property type="molecule type" value="Genomic_DNA"/>
</dbReference>
<dbReference type="PANTHER" id="PTHR37836:SF3">
    <property type="entry name" value="ENDOGLUCANASE"/>
    <property type="match status" value="1"/>
</dbReference>